<dbReference type="KEGG" id="mphi:EG856_02755"/>
<evidence type="ECO:0000256" key="1">
    <source>
        <dbReference type="SAM" id="SignalP"/>
    </source>
</evidence>
<reference evidence="2 3" key="1">
    <citation type="submission" date="2019-01" db="EMBL/GenBank/DDBJ databases">
        <title>Complete sequence and annotation of the Mycoplasma phocirhinis strain 852T genome.</title>
        <authorList>
            <person name="Frasca S.Jr."/>
            <person name="Kutish G.F."/>
            <person name="Castellanos Gell J."/>
            <person name="Michaels D.L."/>
            <person name="Brown D.R."/>
        </authorList>
    </citation>
    <scope>NUCLEOTIDE SEQUENCE [LARGE SCALE GENOMIC DNA]</scope>
    <source>
        <strain evidence="2 3">852</strain>
    </source>
</reference>
<proteinExistence type="predicted"/>
<dbReference type="RefSeq" id="WP_130429597.1">
    <property type="nucleotide sequence ID" value="NZ_CP034841.1"/>
</dbReference>
<keyword evidence="3" id="KW-1185">Reference proteome</keyword>
<name>A0A4P6MPJ2_9BACT</name>
<feature type="chain" id="PRO_5020609798" description="Mycoplasma lipoprotein C-terminal domain-containing protein" evidence="1">
    <location>
        <begin position="21"/>
        <end position="617"/>
    </location>
</feature>
<evidence type="ECO:0000313" key="3">
    <source>
        <dbReference type="Proteomes" id="UP000289326"/>
    </source>
</evidence>
<keyword evidence="1" id="KW-0732">Signal</keyword>
<dbReference type="NCBIfam" id="NF045826">
    <property type="entry name" value="lipo_P68"/>
    <property type="match status" value="1"/>
</dbReference>
<dbReference type="EMBL" id="CP034841">
    <property type="protein sequence ID" value="QBF34820.1"/>
    <property type="molecule type" value="Genomic_DNA"/>
</dbReference>
<dbReference type="AlphaFoldDB" id="A0A4P6MPJ2"/>
<dbReference type="OrthoDB" id="394917at2"/>
<dbReference type="InterPro" id="IPR054825">
    <property type="entry name" value="P68-like"/>
</dbReference>
<accession>A0A4P6MPJ2</accession>
<protein>
    <recommendedName>
        <fullName evidence="4">Mycoplasma lipoprotein C-terminal domain-containing protein</fullName>
    </recommendedName>
</protein>
<evidence type="ECO:0008006" key="4">
    <source>
        <dbReference type="Google" id="ProtNLM"/>
    </source>
</evidence>
<gene>
    <name evidence="2" type="ORF">EG856_02755</name>
</gene>
<evidence type="ECO:0000313" key="2">
    <source>
        <dbReference type="EMBL" id="QBF34820.1"/>
    </source>
</evidence>
<sequence>MKKKWLSLISTAGLSASFLAASCSGGNNRGSQSPDAPDTSKNNKQVLFQTPQGKTWPLSLGLTPLVKYYNETQKEKSGFLPVKLEFFEDHTFFQEFPLIKNVKEKIETQVDVTKIPNLILGAQSGAYVLSQDDRLLDVSDVGITTSIFDPKIANLHSRLAGKDASEQLYNLPFDLADTDALRINLDLLDLILGLIKQGGGTVDENADIVIKAREATSKGNPVPDNSIFKHLSVKANNTFSGYTVNDATFQSMEKIREFAEKVFDGLNLDQTKVNANTINGHILAIDYQEDAFLKELQANIGEDYIFELEKTSDSNEPTKIKYNLLDKENVKTKFKELWNTYKNFASKKTEVSTGGDNLNKKAFQAVKYMANGYSEWGTHDVAKWRTVISYAASVGNNQSHKTKFSQNFFVGFQKDKKEDFDKYAEFEDQYILPQVTVVGQDKTSVFWEGGSSLLPVKSTDVQLNTATKTFLNWLYLGKNDTLVKGTLEPNWLTLAKTTGYIVPLKEVITQKVKDELQAEHDRQRVIQNNTQLPEEQRTKAHEYADYLSSALISLTSILKLQDSNLNVKPVQLPTNDTTAGIIGLLSKELINQTNIGSTETAKTDEQIVKAIEEIVKS</sequence>
<organism evidence="2 3">
    <name type="scientific">Mycoplasmopsis phocirhinis</name>
    <dbReference type="NCBI Taxonomy" id="142650"/>
    <lineage>
        <taxon>Bacteria</taxon>
        <taxon>Bacillati</taxon>
        <taxon>Mycoplasmatota</taxon>
        <taxon>Mycoplasmoidales</taxon>
        <taxon>Metamycoplasmataceae</taxon>
        <taxon>Mycoplasmopsis</taxon>
    </lineage>
</organism>
<dbReference type="PROSITE" id="PS51257">
    <property type="entry name" value="PROKAR_LIPOPROTEIN"/>
    <property type="match status" value="1"/>
</dbReference>
<dbReference type="Proteomes" id="UP000289326">
    <property type="component" value="Chromosome"/>
</dbReference>
<feature type="signal peptide" evidence="1">
    <location>
        <begin position="1"/>
        <end position="20"/>
    </location>
</feature>